<protein>
    <submittedName>
        <fullName evidence="1">Uncharacterized protein</fullName>
    </submittedName>
</protein>
<sequence>MATSVDRRVRLWGRDVVCAVQDTPTWRHGTTLCGVGLTTPDERQQPNTPVTCPKCIRVQETSR</sequence>
<organism evidence="1 2">
    <name type="scientific">Kitasatospora cheerisanensis KCTC 2395</name>
    <dbReference type="NCBI Taxonomy" id="1348663"/>
    <lineage>
        <taxon>Bacteria</taxon>
        <taxon>Bacillati</taxon>
        <taxon>Actinomycetota</taxon>
        <taxon>Actinomycetes</taxon>
        <taxon>Kitasatosporales</taxon>
        <taxon>Streptomycetaceae</taxon>
        <taxon>Kitasatospora</taxon>
    </lineage>
</organism>
<accession>A0A066YR43</accession>
<proteinExistence type="predicted"/>
<dbReference type="AlphaFoldDB" id="A0A066YR43"/>
<reference evidence="1 2" key="1">
    <citation type="submission" date="2014-05" db="EMBL/GenBank/DDBJ databases">
        <title>Draft Genome Sequence of Kitasatospora cheerisanensis KCTC 2395.</title>
        <authorList>
            <person name="Nam D.H."/>
        </authorList>
    </citation>
    <scope>NUCLEOTIDE SEQUENCE [LARGE SCALE GENOMIC DNA]</scope>
    <source>
        <strain evidence="1 2">KCTC 2395</strain>
    </source>
</reference>
<gene>
    <name evidence="1" type="ORF">KCH_77030</name>
</gene>
<evidence type="ECO:0000313" key="1">
    <source>
        <dbReference type="EMBL" id="KDN80556.1"/>
    </source>
</evidence>
<name>A0A066YR43_9ACTN</name>
<dbReference type="EMBL" id="JNBY01000172">
    <property type="protein sequence ID" value="KDN80556.1"/>
    <property type="molecule type" value="Genomic_DNA"/>
</dbReference>
<dbReference type="HOGENOM" id="CLU_2879938_0_0_11"/>
<keyword evidence="2" id="KW-1185">Reference proteome</keyword>
<comment type="caution">
    <text evidence="1">The sequence shown here is derived from an EMBL/GenBank/DDBJ whole genome shotgun (WGS) entry which is preliminary data.</text>
</comment>
<dbReference type="Proteomes" id="UP000027178">
    <property type="component" value="Unassembled WGS sequence"/>
</dbReference>
<evidence type="ECO:0000313" key="2">
    <source>
        <dbReference type="Proteomes" id="UP000027178"/>
    </source>
</evidence>